<dbReference type="HOGENOM" id="CLU_009176_3_1_1"/>
<sequence>MNPENIPTANVGAQIVTICEQIHELGLTPKKFMHGFFTSKHPDLVFRCRLIRAGVGLSGTVDILRGFRDVLIGSPEGEAGWKEFILDEASSIVEGQNMRVGPYPQGAYVNSNSINEDFFSQEAEEHRERQVRSSMSFLHELIQRKLRVALDIPDIAAEGLENVVEVDTQDISSNTVSSDSTLLGSSADEGVIQSLDNLVYIPKRAAGLREHKLRAAEDVDFKAFEKAMGDAEGKPVDISMFIPTTEQLSHWKSVILAQLATALKTYAEHLPGGKTVKLANLQTQPPPIDPIEMYQPNIFFLRLMDAPDSSADGVSRVLEQVLAQIGVDAKSFAETLLVAEGDVGSNELVESLRRKRFPSGNQADSLRWLLTVFGPAHATWNMCKALNSVHWGDSTNGQDTGAWRTAESLGGSAKHPSQQDFNSLMMMTKKMHDASLVFALT</sequence>
<reference evidence="3" key="1">
    <citation type="journal article" date="2011" name="Proc. Natl. Acad. Sci. U.S.A.">
        <title>Obligate biotrophy features unraveled by the genomic analysis of rust fungi.</title>
        <authorList>
            <person name="Duplessis S."/>
            <person name="Cuomo C.A."/>
            <person name="Lin Y.-C."/>
            <person name="Aerts A."/>
            <person name="Tisserant E."/>
            <person name="Veneault-Fourrey C."/>
            <person name="Joly D.L."/>
            <person name="Hacquard S."/>
            <person name="Amselem J."/>
            <person name="Cantarel B.L."/>
            <person name="Chiu R."/>
            <person name="Coutinho P.M."/>
            <person name="Feau N."/>
            <person name="Field M."/>
            <person name="Frey P."/>
            <person name="Gelhaye E."/>
            <person name="Goldberg J."/>
            <person name="Grabherr M.G."/>
            <person name="Kodira C.D."/>
            <person name="Kohler A."/>
            <person name="Kuees U."/>
            <person name="Lindquist E.A."/>
            <person name="Lucas S.M."/>
            <person name="Mago R."/>
            <person name="Mauceli E."/>
            <person name="Morin E."/>
            <person name="Murat C."/>
            <person name="Pangilinan J.L."/>
            <person name="Park R."/>
            <person name="Pearson M."/>
            <person name="Quesneville H."/>
            <person name="Rouhier N."/>
            <person name="Sakthikumar S."/>
            <person name="Salamov A.A."/>
            <person name="Schmutz J."/>
            <person name="Selles B."/>
            <person name="Shapiro H."/>
            <person name="Tanguay P."/>
            <person name="Tuskan G.A."/>
            <person name="Henrissat B."/>
            <person name="Van de Peer Y."/>
            <person name="Rouze P."/>
            <person name="Ellis J.G."/>
            <person name="Dodds P.N."/>
            <person name="Schein J.E."/>
            <person name="Zhong S."/>
            <person name="Hamelin R.C."/>
            <person name="Grigoriev I.V."/>
            <person name="Szabo L.J."/>
            <person name="Martin F."/>
        </authorList>
    </citation>
    <scope>NUCLEOTIDE SEQUENCE [LARGE SCALE GENOMIC DNA]</scope>
    <source>
        <strain evidence="3">98AG31 / pathotype 3-4-7</strain>
    </source>
</reference>
<protein>
    <recommendedName>
        <fullName evidence="1">DUF6589 domain-containing protein</fullName>
    </recommendedName>
</protein>
<feature type="domain" description="DUF6589" evidence="1">
    <location>
        <begin position="236"/>
        <end position="435"/>
    </location>
</feature>
<dbReference type="InParanoid" id="F4RL91"/>
<proteinExistence type="predicted"/>
<keyword evidence="3" id="KW-1185">Reference proteome</keyword>
<gene>
    <name evidence="2" type="ORF">MELLADRAFT_63088</name>
</gene>
<dbReference type="RefSeq" id="XP_007409827.1">
    <property type="nucleotide sequence ID" value="XM_007409765.1"/>
</dbReference>
<accession>F4RL91</accession>
<organism evidence="3">
    <name type="scientific">Melampsora larici-populina (strain 98AG31 / pathotype 3-4-7)</name>
    <name type="common">Poplar leaf rust fungus</name>
    <dbReference type="NCBI Taxonomy" id="747676"/>
    <lineage>
        <taxon>Eukaryota</taxon>
        <taxon>Fungi</taxon>
        <taxon>Dikarya</taxon>
        <taxon>Basidiomycota</taxon>
        <taxon>Pucciniomycotina</taxon>
        <taxon>Pucciniomycetes</taxon>
        <taxon>Pucciniales</taxon>
        <taxon>Melampsoraceae</taxon>
        <taxon>Melampsora</taxon>
    </lineage>
</organism>
<dbReference type="GeneID" id="18930024"/>
<dbReference type="InterPro" id="IPR046496">
    <property type="entry name" value="DUF6589"/>
</dbReference>
<dbReference type="EMBL" id="GL883106">
    <property type="protein sequence ID" value="EGG06867.1"/>
    <property type="molecule type" value="Genomic_DNA"/>
</dbReference>
<dbReference type="AlphaFoldDB" id="F4RL91"/>
<dbReference type="Proteomes" id="UP000001072">
    <property type="component" value="Unassembled WGS sequence"/>
</dbReference>
<dbReference type="Pfam" id="PF20231">
    <property type="entry name" value="DUF6589"/>
    <property type="match status" value="1"/>
</dbReference>
<evidence type="ECO:0000259" key="1">
    <source>
        <dbReference type="Pfam" id="PF20231"/>
    </source>
</evidence>
<name>F4RL91_MELLP</name>
<evidence type="ECO:0000313" key="2">
    <source>
        <dbReference type="EMBL" id="EGG06867.1"/>
    </source>
</evidence>
<dbReference type="OrthoDB" id="2504260at2759"/>
<dbReference type="KEGG" id="mlr:MELLADRAFT_63088"/>
<dbReference type="VEuPathDB" id="FungiDB:MELLADRAFT_63088"/>
<evidence type="ECO:0000313" key="3">
    <source>
        <dbReference type="Proteomes" id="UP000001072"/>
    </source>
</evidence>